<dbReference type="PANTHER" id="PTHR38165:SF1">
    <property type="entry name" value="GLUCANASE B"/>
    <property type="match status" value="1"/>
</dbReference>
<reference evidence="3 4" key="1">
    <citation type="submission" date="2023-01" db="EMBL/GenBank/DDBJ databases">
        <title>Analysis of 21 Apiospora genomes using comparative genomics revels a genus with tremendous synthesis potential of carbohydrate active enzymes and secondary metabolites.</title>
        <authorList>
            <person name="Sorensen T."/>
        </authorList>
    </citation>
    <scope>NUCLEOTIDE SEQUENCE [LARGE SCALE GENOMIC DNA]</scope>
    <source>
        <strain evidence="3 4">CBS 83171</strain>
    </source>
</reference>
<sequence length="430" mass="45920">MRGFFNLAVASATAFIGLSVATPVPITQVDPGSAGEIIMTSGNTLNGTIYPSKLTNTASLQLSLQNNLGDNVNAYITGKDKNNALVILQTDGSYYYPNPSGSKAPLKVSAPIAMKLGSKGTTKQVTLPDFLTSGRIYFAMGTINFFTVLNDAGEIGLVQPAAENPRDPSAGVEWGFVEFTYNESGVWANLSFVDFVGPSFAMALTLDGGKTQSVRGLQPGALDKICDEMVAQAQQDGQPWDKMCVKSSAGKTLRVISPLKYRSLNPSALKNYYNDYINKVWQKYSGQDLTIDTQGAAGKVKCRVNGNTLNCAGDNRGYQKPAIDDILGCDSGPFTVQPGDNSVHGAVVPRLCAAFYRSTLLVDGGNVQPGVKSDMYYTEDPTIHYGRIVHKYELDNLGYTFAYDDVNPDGENAAGVLAGANPKLFSITAG</sequence>
<evidence type="ECO:0000313" key="3">
    <source>
        <dbReference type="EMBL" id="KAK8072712.1"/>
    </source>
</evidence>
<name>A0ABR1VPB7_9PEZI</name>
<dbReference type="InterPro" id="IPR037398">
    <property type="entry name" value="Glyco_hydro_64_fam"/>
</dbReference>
<feature type="chain" id="PRO_5045359605" description="GH64 domain-containing protein" evidence="1">
    <location>
        <begin position="22"/>
        <end position="430"/>
    </location>
</feature>
<keyword evidence="4" id="KW-1185">Reference proteome</keyword>
<dbReference type="PANTHER" id="PTHR38165">
    <property type="match status" value="1"/>
</dbReference>
<feature type="domain" description="GH64" evidence="2">
    <location>
        <begin position="57"/>
        <end position="430"/>
    </location>
</feature>
<evidence type="ECO:0000259" key="2">
    <source>
        <dbReference type="PROSITE" id="PS52006"/>
    </source>
</evidence>
<dbReference type="Gene3D" id="3.30.920.50">
    <property type="entry name" value="Beta-1,3-glucanase, C-terminal domain"/>
    <property type="match status" value="1"/>
</dbReference>
<dbReference type="InterPro" id="IPR037176">
    <property type="entry name" value="Osmotin/thaumatin-like_sf"/>
</dbReference>
<accession>A0ABR1VPB7</accession>
<dbReference type="InterPro" id="IPR032477">
    <property type="entry name" value="Glyco_hydro_64"/>
</dbReference>
<comment type="caution">
    <text evidence="3">The sequence shown here is derived from an EMBL/GenBank/DDBJ whole genome shotgun (WGS) entry which is preliminary data.</text>
</comment>
<dbReference type="Gene3D" id="2.60.110.10">
    <property type="entry name" value="Thaumatin"/>
    <property type="match status" value="1"/>
</dbReference>
<dbReference type="Proteomes" id="UP001446871">
    <property type="component" value="Unassembled WGS sequence"/>
</dbReference>
<gene>
    <name evidence="3" type="ORF">PG996_006060</name>
</gene>
<dbReference type="Pfam" id="PF16483">
    <property type="entry name" value="Glyco_hydro_64"/>
    <property type="match status" value="1"/>
</dbReference>
<keyword evidence="1" id="KW-0732">Signal</keyword>
<feature type="signal peptide" evidence="1">
    <location>
        <begin position="1"/>
        <end position="21"/>
    </location>
</feature>
<proteinExistence type="predicted"/>
<evidence type="ECO:0000256" key="1">
    <source>
        <dbReference type="SAM" id="SignalP"/>
    </source>
</evidence>
<organism evidence="3 4">
    <name type="scientific">Apiospora saccharicola</name>
    <dbReference type="NCBI Taxonomy" id="335842"/>
    <lineage>
        <taxon>Eukaryota</taxon>
        <taxon>Fungi</taxon>
        <taxon>Dikarya</taxon>
        <taxon>Ascomycota</taxon>
        <taxon>Pezizomycotina</taxon>
        <taxon>Sordariomycetes</taxon>
        <taxon>Xylariomycetidae</taxon>
        <taxon>Amphisphaeriales</taxon>
        <taxon>Apiosporaceae</taxon>
        <taxon>Apiospora</taxon>
    </lineage>
</organism>
<dbReference type="InterPro" id="IPR042517">
    <property type="entry name" value="Glyco_hydro_64_N_2"/>
</dbReference>
<protein>
    <recommendedName>
        <fullName evidence="2">GH64 domain-containing protein</fullName>
    </recommendedName>
</protein>
<dbReference type="PROSITE" id="PS52006">
    <property type="entry name" value="GH64"/>
    <property type="match status" value="1"/>
</dbReference>
<evidence type="ECO:0000313" key="4">
    <source>
        <dbReference type="Proteomes" id="UP001446871"/>
    </source>
</evidence>
<dbReference type="EMBL" id="JAQQWM010000003">
    <property type="protein sequence ID" value="KAK8072712.1"/>
    <property type="molecule type" value="Genomic_DNA"/>
</dbReference>